<evidence type="ECO:0000256" key="5">
    <source>
        <dbReference type="ARBA" id="ARBA00047846"/>
    </source>
</evidence>
<keyword evidence="1 6" id="KW-0436">Ligase</keyword>
<dbReference type="InterPro" id="IPR011991">
    <property type="entry name" value="ArsR-like_HTH"/>
</dbReference>
<dbReference type="InterPro" id="IPR004408">
    <property type="entry name" value="Biotin_CoA_COase_ligase"/>
</dbReference>
<keyword evidence="6" id="KW-0238">DNA-binding</keyword>
<dbReference type="SUPFAM" id="SSF46785">
    <property type="entry name" value="Winged helix' DNA-binding domain"/>
    <property type="match status" value="1"/>
</dbReference>
<comment type="catalytic activity">
    <reaction evidence="5 6">
        <text>biotin + L-lysyl-[protein] + ATP = N(6)-biotinyl-L-lysyl-[protein] + AMP + diphosphate + H(+)</text>
        <dbReference type="Rhea" id="RHEA:11756"/>
        <dbReference type="Rhea" id="RHEA-COMP:9752"/>
        <dbReference type="Rhea" id="RHEA-COMP:10505"/>
        <dbReference type="ChEBI" id="CHEBI:15378"/>
        <dbReference type="ChEBI" id="CHEBI:29969"/>
        <dbReference type="ChEBI" id="CHEBI:30616"/>
        <dbReference type="ChEBI" id="CHEBI:33019"/>
        <dbReference type="ChEBI" id="CHEBI:57586"/>
        <dbReference type="ChEBI" id="CHEBI:83144"/>
        <dbReference type="ChEBI" id="CHEBI:456215"/>
        <dbReference type="EC" id="6.3.4.15"/>
    </reaction>
</comment>
<dbReference type="SUPFAM" id="SSF55681">
    <property type="entry name" value="Class II aaRS and biotin synthetases"/>
    <property type="match status" value="1"/>
</dbReference>
<sequence>MKQFSKTQLALLHLLSDGHCHSGNAIGEKLCVSRTAIWKHISQLADLGLAIKRIPQQGYQLTKPMKPLDEQLIRQHLKNRLFDKELNFHLFADIGSTNQFLKELSDDVSINICCAEKQSQGRGRFGRQWVSPFGENIYFSGRWQLNCCLSRLSGLSLVVGLAIMASLADSKIHQDIRLKWPNDVIWEHKKLCGILIEVIAETNSCAQVIIGIGMNVNTATHEQPLADKPWCSLYEITNNYYDRNGLIANLILSLNHYMDKFLLSGFTVFMDEWHTLDYLQDQQITVSQPTGSISGQACGVNEQGQLCLRDNQGTMHYLSSGDTSLSANAQFTQE</sequence>
<comment type="similarity">
    <text evidence="6">Belongs to the biotin--protein ligase family.</text>
</comment>
<dbReference type="AlphaFoldDB" id="A0A078L0Y3"/>
<dbReference type="EMBL" id="CCSB01000004">
    <property type="protein sequence ID" value="CDZ78826.1"/>
    <property type="molecule type" value="Genomic_DNA"/>
</dbReference>
<dbReference type="Gene3D" id="2.30.30.100">
    <property type="match status" value="1"/>
</dbReference>
<dbReference type="Pfam" id="PF02237">
    <property type="entry name" value="BPL_C"/>
    <property type="match status" value="1"/>
</dbReference>
<keyword evidence="6" id="KW-0805">Transcription regulation</keyword>
<dbReference type="OrthoDB" id="9807064at2"/>
<dbReference type="InterPro" id="IPR013196">
    <property type="entry name" value="HTH_11"/>
</dbReference>
<dbReference type="RefSeq" id="WP_044012008.1">
    <property type="nucleotide sequence ID" value="NZ_CCVW01000004.1"/>
</dbReference>
<keyword evidence="6" id="KW-0678">Repressor</keyword>
<keyword evidence="2 6" id="KW-0547">Nucleotide-binding</keyword>
<keyword evidence="6" id="KW-0804">Transcription</keyword>
<dbReference type="EC" id="6.3.4.15" evidence="6"/>
<dbReference type="eggNOG" id="COG1654">
    <property type="taxonomic scope" value="Bacteria"/>
</dbReference>
<evidence type="ECO:0000313" key="9">
    <source>
        <dbReference type="Proteomes" id="UP000044071"/>
    </source>
</evidence>
<dbReference type="InterPro" id="IPR004143">
    <property type="entry name" value="BPL_LPL_catalytic"/>
</dbReference>
<evidence type="ECO:0000256" key="6">
    <source>
        <dbReference type="HAMAP-Rule" id="MF_00978"/>
    </source>
</evidence>
<dbReference type="Proteomes" id="UP000044071">
    <property type="component" value="Unassembled WGS sequence"/>
</dbReference>
<gene>
    <name evidence="6 8" type="primary">birA</name>
    <name evidence="8" type="ORF">BN59_03140</name>
</gene>
<dbReference type="HAMAP" id="MF_00978">
    <property type="entry name" value="Bifunct_BirA"/>
    <property type="match status" value="1"/>
</dbReference>
<feature type="domain" description="BPL/LPL catalytic" evidence="7">
    <location>
        <begin position="80"/>
        <end position="262"/>
    </location>
</feature>
<evidence type="ECO:0000256" key="2">
    <source>
        <dbReference type="ARBA" id="ARBA00022741"/>
    </source>
</evidence>
<organism evidence="8 9">
    <name type="scientific">Legionella massiliensis</name>
    <dbReference type="NCBI Taxonomy" id="1034943"/>
    <lineage>
        <taxon>Bacteria</taxon>
        <taxon>Pseudomonadati</taxon>
        <taxon>Pseudomonadota</taxon>
        <taxon>Gammaproteobacteria</taxon>
        <taxon>Legionellales</taxon>
        <taxon>Legionellaceae</taxon>
        <taxon>Legionella</taxon>
    </lineage>
</organism>
<dbReference type="InterPro" id="IPR003142">
    <property type="entry name" value="BPL_C"/>
</dbReference>
<dbReference type="SUPFAM" id="SSF50037">
    <property type="entry name" value="C-terminal domain of transcriptional repressors"/>
    <property type="match status" value="1"/>
</dbReference>
<dbReference type="Gene3D" id="3.30.930.10">
    <property type="entry name" value="Bira Bifunctional Protein, Domain 2"/>
    <property type="match status" value="1"/>
</dbReference>
<dbReference type="Gene3D" id="1.10.10.10">
    <property type="entry name" value="Winged helix-like DNA-binding domain superfamily/Winged helix DNA-binding domain"/>
    <property type="match status" value="1"/>
</dbReference>
<feature type="binding site" evidence="6">
    <location>
        <position position="190"/>
    </location>
    <ligand>
        <name>biotin</name>
        <dbReference type="ChEBI" id="CHEBI:57586"/>
    </ligand>
</feature>
<dbReference type="GO" id="GO:0003677">
    <property type="term" value="F:DNA binding"/>
    <property type="evidence" value="ECO:0007669"/>
    <property type="project" value="UniProtKB-UniRule"/>
</dbReference>
<evidence type="ECO:0000256" key="3">
    <source>
        <dbReference type="ARBA" id="ARBA00022840"/>
    </source>
</evidence>
<dbReference type="PANTHER" id="PTHR12835">
    <property type="entry name" value="BIOTIN PROTEIN LIGASE"/>
    <property type="match status" value="1"/>
</dbReference>
<dbReference type="CDD" id="cd16442">
    <property type="entry name" value="BPL"/>
    <property type="match status" value="1"/>
</dbReference>
<accession>A0A078L0Y3</accession>
<dbReference type="GO" id="GO:0005737">
    <property type="term" value="C:cytoplasm"/>
    <property type="evidence" value="ECO:0007669"/>
    <property type="project" value="TreeGrafter"/>
</dbReference>
<reference evidence="8 9" key="1">
    <citation type="submission" date="2014-06" db="EMBL/GenBank/DDBJ databases">
        <authorList>
            <person name="Urmite Genomes Urmite Genomes"/>
        </authorList>
    </citation>
    <scope>NUCLEOTIDE SEQUENCE [LARGE SCALE GENOMIC DNA]</scope>
</reference>
<dbReference type="InterPro" id="IPR036388">
    <property type="entry name" value="WH-like_DNA-bd_sf"/>
</dbReference>
<evidence type="ECO:0000256" key="1">
    <source>
        <dbReference type="ARBA" id="ARBA00022598"/>
    </source>
</evidence>
<keyword evidence="4 6" id="KW-0092">Biotin</keyword>
<feature type="binding site" evidence="6">
    <location>
        <begin position="96"/>
        <end position="98"/>
    </location>
    <ligand>
        <name>biotin</name>
        <dbReference type="ChEBI" id="CHEBI:57586"/>
    </ligand>
</feature>
<feature type="DNA-binding region" description="H-T-H motif" evidence="6">
    <location>
        <begin position="23"/>
        <end position="42"/>
    </location>
</feature>
<dbReference type="Pfam" id="PF03099">
    <property type="entry name" value="BPL_LplA_LipB"/>
    <property type="match status" value="1"/>
</dbReference>
<evidence type="ECO:0000259" key="7">
    <source>
        <dbReference type="PROSITE" id="PS51733"/>
    </source>
</evidence>
<keyword evidence="9" id="KW-1185">Reference proteome</keyword>
<feature type="binding site" evidence="6">
    <location>
        <begin position="122"/>
        <end position="124"/>
    </location>
    <ligand>
        <name>biotin</name>
        <dbReference type="ChEBI" id="CHEBI:57586"/>
    </ligand>
</feature>
<dbReference type="PROSITE" id="PS51733">
    <property type="entry name" value="BPL_LPL_CATALYTIC"/>
    <property type="match status" value="1"/>
</dbReference>
<feature type="binding site" evidence="6">
    <location>
        <position position="118"/>
    </location>
    <ligand>
        <name>biotin</name>
        <dbReference type="ChEBI" id="CHEBI:57586"/>
    </ligand>
</feature>
<dbReference type="NCBIfam" id="TIGR00121">
    <property type="entry name" value="birA_ligase"/>
    <property type="match status" value="1"/>
</dbReference>
<dbReference type="CDD" id="cd00090">
    <property type="entry name" value="HTH_ARSR"/>
    <property type="match status" value="1"/>
</dbReference>
<dbReference type="GO" id="GO:0004077">
    <property type="term" value="F:biotin--[biotin carboxyl-carrier protein] ligase activity"/>
    <property type="evidence" value="ECO:0007669"/>
    <property type="project" value="UniProtKB-UniRule"/>
</dbReference>
<keyword evidence="3 6" id="KW-0067">ATP-binding</keyword>
<dbReference type="InterPro" id="IPR008988">
    <property type="entry name" value="Transcriptional_repressor_C"/>
</dbReference>
<name>A0A078L0Y3_9GAMM</name>
<dbReference type="GO" id="GO:0006355">
    <property type="term" value="P:regulation of DNA-templated transcription"/>
    <property type="evidence" value="ECO:0007669"/>
    <property type="project" value="UniProtKB-UniRule"/>
</dbReference>
<dbReference type="GO" id="GO:0005524">
    <property type="term" value="F:ATP binding"/>
    <property type="evidence" value="ECO:0007669"/>
    <property type="project" value="UniProtKB-UniRule"/>
</dbReference>
<dbReference type="STRING" id="1034943.BN59_03140"/>
<evidence type="ECO:0000256" key="4">
    <source>
        <dbReference type="ARBA" id="ARBA00023267"/>
    </source>
</evidence>
<dbReference type="InterPro" id="IPR036390">
    <property type="entry name" value="WH_DNA-bd_sf"/>
</dbReference>
<dbReference type="PANTHER" id="PTHR12835:SF5">
    <property type="entry name" value="BIOTIN--PROTEIN LIGASE"/>
    <property type="match status" value="1"/>
</dbReference>
<evidence type="ECO:0000313" key="8">
    <source>
        <dbReference type="EMBL" id="CDZ78826.1"/>
    </source>
</evidence>
<dbReference type="InterPro" id="IPR030855">
    <property type="entry name" value="Bifunct_BirA"/>
</dbReference>
<dbReference type="eggNOG" id="COG0340">
    <property type="taxonomic scope" value="Bacteria"/>
</dbReference>
<comment type="function">
    <text evidence="6">Acts both as a biotin--[acetyl-CoA-carboxylase] ligase and a biotin-operon repressor. In the presence of ATP, BirA activates biotin to form the BirA-biotinyl-5'-adenylate (BirA-bio-5'-AMP or holoBirA) complex. HoloBirA can either transfer the biotinyl moiety to the biotin carboxyl carrier protein (BCCP) subunit of acetyl-CoA carboxylase, or bind to the biotin operator site and inhibit transcription of the operon.</text>
</comment>
<dbReference type="InterPro" id="IPR045864">
    <property type="entry name" value="aa-tRNA-synth_II/BPL/LPL"/>
</dbReference>
<dbReference type="Pfam" id="PF08279">
    <property type="entry name" value="HTH_11"/>
    <property type="match status" value="1"/>
</dbReference>
<proteinExistence type="inferred from homology"/>
<protein>
    <recommendedName>
        <fullName evidence="6">Bifunctional ligase/repressor BirA</fullName>
    </recommendedName>
    <alternativeName>
        <fullName evidence="6">Biotin operon repressor</fullName>
    </alternativeName>
    <alternativeName>
        <fullName evidence="6">Biotin--[acetyl-CoA-carboxylase] ligase</fullName>
        <ecNumber evidence="6">6.3.4.15</ecNumber>
    </alternativeName>
    <alternativeName>
        <fullName evidence="6">Biotin--protein ligase</fullName>
    </alternativeName>
    <alternativeName>
        <fullName evidence="6">Biotin-[acetyl-CoA carboxylase] synthetase</fullName>
    </alternativeName>
</protein>